<comment type="caution">
    <text evidence="2">The sequence shown here is derived from an EMBL/GenBank/DDBJ whole genome shotgun (WGS) entry which is preliminary data.</text>
</comment>
<reference evidence="2 3" key="2">
    <citation type="submission" date="2019-01" db="EMBL/GenBank/DDBJ databases">
        <title>The decoding of complex shrimp genome reveals the adaptation for benthos swimmer, frequently molting mechanism and breeding impact on genome.</title>
        <authorList>
            <person name="Sun Y."/>
            <person name="Gao Y."/>
            <person name="Yu Y."/>
        </authorList>
    </citation>
    <scope>NUCLEOTIDE SEQUENCE [LARGE SCALE GENOMIC DNA]</scope>
    <source>
        <tissue evidence="2">Muscle</tissue>
    </source>
</reference>
<dbReference type="Proteomes" id="UP000283509">
    <property type="component" value="Unassembled WGS sequence"/>
</dbReference>
<evidence type="ECO:0000313" key="2">
    <source>
        <dbReference type="EMBL" id="ROT80414.1"/>
    </source>
</evidence>
<accession>A0A3R7QW36</accession>
<dbReference type="InterPro" id="IPR054751">
    <property type="entry name" value="NBAS_C"/>
</dbReference>
<evidence type="ECO:0000313" key="3">
    <source>
        <dbReference type="Proteomes" id="UP000283509"/>
    </source>
</evidence>
<dbReference type="Pfam" id="PF22913">
    <property type="entry name" value="NBAS_11th"/>
    <property type="match status" value="1"/>
</dbReference>
<reference evidence="2 3" key="1">
    <citation type="submission" date="2018-04" db="EMBL/GenBank/DDBJ databases">
        <authorList>
            <person name="Zhang X."/>
            <person name="Yuan J."/>
            <person name="Li F."/>
            <person name="Xiang J."/>
        </authorList>
    </citation>
    <scope>NUCLEOTIDE SEQUENCE [LARGE SCALE GENOMIC DNA]</scope>
    <source>
        <tissue evidence="2">Muscle</tissue>
    </source>
</reference>
<feature type="domain" description="NBAS subunit of NRZ tethering complex C-terminal" evidence="1">
    <location>
        <begin position="47"/>
        <end position="173"/>
    </location>
</feature>
<gene>
    <name evidence="2" type="ORF">C7M84_000864</name>
</gene>
<sequence>MEPDEPENNIPDEWWNYIWSPRFLQMKNSSNPQVQKYAYRLAKSDGSKETLLAMGCTVLLEKSSLNVLEELLKGYPEDFSENLGDVLIMAFRVVLDFWRGLDILVDIDFDELCKYDMMAVFEHILTQVPVYYQNGGNSVTNEEFLHDLWVLGTDVVVPDETRVEALGHAEKYLTFDKRIKEILETLRRGERVDSSE</sequence>
<dbReference type="OrthoDB" id="10306441at2759"/>
<proteinExistence type="predicted"/>
<dbReference type="EMBL" id="QCYY01001123">
    <property type="protein sequence ID" value="ROT80414.1"/>
    <property type="molecule type" value="Genomic_DNA"/>
</dbReference>
<organism evidence="2 3">
    <name type="scientific">Penaeus vannamei</name>
    <name type="common">Whiteleg shrimp</name>
    <name type="synonym">Litopenaeus vannamei</name>
    <dbReference type="NCBI Taxonomy" id="6689"/>
    <lineage>
        <taxon>Eukaryota</taxon>
        <taxon>Metazoa</taxon>
        <taxon>Ecdysozoa</taxon>
        <taxon>Arthropoda</taxon>
        <taxon>Crustacea</taxon>
        <taxon>Multicrustacea</taxon>
        <taxon>Malacostraca</taxon>
        <taxon>Eumalacostraca</taxon>
        <taxon>Eucarida</taxon>
        <taxon>Decapoda</taxon>
        <taxon>Dendrobranchiata</taxon>
        <taxon>Penaeoidea</taxon>
        <taxon>Penaeidae</taxon>
        <taxon>Penaeus</taxon>
    </lineage>
</organism>
<evidence type="ECO:0000259" key="1">
    <source>
        <dbReference type="Pfam" id="PF22913"/>
    </source>
</evidence>
<protein>
    <recommendedName>
        <fullName evidence="1">NBAS subunit of NRZ tethering complex C-terminal domain-containing protein</fullName>
    </recommendedName>
</protein>
<name>A0A3R7QW36_PENVA</name>
<dbReference type="AlphaFoldDB" id="A0A3R7QW36"/>
<keyword evidence="3" id="KW-1185">Reference proteome</keyword>